<dbReference type="NCBIfam" id="TIGR00696">
    <property type="entry name" value="wecG_tagA_cpsF"/>
    <property type="match status" value="1"/>
</dbReference>
<evidence type="ECO:0000313" key="4">
    <source>
        <dbReference type="Proteomes" id="UP000217507"/>
    </source>
</evidence>
<evidence type="ECO:0000313" key="3">
    <source>
        <dbReference type="EMBL" id="BAY70034.1"/>
    </source>
</evidence>
<reference evidence="3 4" key="1">
    <citation type="submission" date="2017-06" db="EMBL/GenBank/DDBJ databases">
        <title>Genome sequencing of cyanobaciteial culture collection at National Institute for Environmental Studies (NIES).</title>
        <authorList>
            <person name="Hirose Y."/>
            <person name="Shimura Y."/>
            <person name="Fujisawa T."/>
            <person name="Nakamura Y."/>
            <person name="Kawachi M."/>
        </authorList>
    </citation>
    <scope>NUCLEOTIDE SEQUENCE [LARGE SCALE GENOMIC DNA]</scope>
    <source>
        <strain evidence="3 4">NIES-23</strain>
    </source>
</reference>
<protein>
    <submittedName>
        <fullName evidence="3">UDP-N-acetyl-D-mannosamine transferase</fullName>
    </submittedName>
</protein>
<dbReference type="Pfam" id="PF03808">
    <property type="entry name" value="Glyco_tran_WecG"/>
    <property type="match status" value="1"/>
</dbReference>
<proteinExistence type="predicted"/>
<organism evidence="3 4">
    <name type="scientific">Trichormus variabilis NIES-23</name>
    <dbReference type="NCBI Taxonomy" id="1973479"/>
    <lineage>
        <taxon>Bacteria</taxon>
        <taxon>Bacillati</taxon>
        <taxon>Cyanobacteriota</taxon>
        <taxon>Cyanophyceae</taxon>
        <taxon>Nostocales</taxon>
        <taxon>Nostocaceae</taxon>
        <taxon>Trichormus</taxon>
    </lineage>
</organism>
<keyword evidence="1" id="KW-0328">Glycosyltransferase</keyword>
<dbReference type="InterPro" id="IPR004629">
    <property type="entry name" value="WecG_TagA_CpsF"/>
</dbReference>
<gene>
    <name evidence="3" type="ORF">NIES23_28340</name>
</gene>
<dbReference type="Proteomes" id="UP000217507">
    <property type="component" value="Chromosome"/>
</dbReference>
<dbReference type="PANTHER" id="PTHR34136:SF1">
    <property type="entry name" value="UDP-N-ACETYL-D-MANNOSAMINURONIC ACID TRANSFERASE"/>
    <property type="match status" value="1"/>
</dbReference>
<dbReference type="PANTHER" id="PTHR34136">
    <property type="match status" value="1"/>
</dbReference>
<dbReference type="CDD" id="cd06533">
    <property type="entry name" value="Glyco_transf_WecG_TagA"/>
    <property type="match status" value="1"/>
</dbReference>
<dbReference type="EMBL" id="AP018216">
    <property type="protein sequence ID" value="BAY70034.1"/>
    <property type="molecule type" value="Genomic_DNA"/>
</dbReference>
<name>A0A1Z4KM69_ANAVA</name>
<accession>A0A1Z4KM69</accession>
<dbReference type="GO" id="GO:0016758">
    <property type="term" value="F:hexosyltransferase activity"/>
    <property type="evidence" value="ECO:0007669"/>
    <property type="project" value="TreeGrafter"/>
</dbReference>
<evidence type="ECO:0000256" key="2">
    <source>
        <dbReference type="ARBA" id="ARBA00022679"/>
    </source>
</evidence>
<dbReference type="AlphaFoldDB" id="A0A1Z4KM69"/>
<sequence length="257" mass="29773">MKKRPSYKLLGVSVDALSIPELNCLIGESIEQGKKWIIANHNLHSLYLFHKDLEMQAFYAKAEYIHIDSMPIVFIGKLLGFPMKREQRVTYADWVWPLMEEAANKSWRIFYLGSKPGVAEQGAVILRRKFPGLKIACSHGYFDTSEESEENLTVIKAINDYKPHVLMVGMGMPRQEHWISQNLERIQPNAILTSGACLDYVAGAIPTPPRWMGRMGLEWLYRLLTEPTRLWRRYLLEPWFLGTLFLREIWSLSSQSK</sequence>
<keyword evidence="2 3" id="KW-0808">Transferase</keyword>
<evidence type="ECO:0000256" key="1">
    <source>
        <dbReference type="ARBA" id="ARBA00022676"/>
    </source>
</evidence>